<reference evidence="1" key="1">
    <citation type="submission" date="2025-08" db="UniProtKB">
        <authorList>
            <consortium name="Ensembl"/>
        </authorList>
    </citation>
    <scope>IDENTIFICATION</scope>
</reference>
<name>A0A3Q2YSZ5_HIPCM</name>
<dbReference type="AlphaFoldDB" id="A0A3Q2YSZ5"/>
<evidence type="ECO:0008006" key="3">
    <source>
        <dbReference type="Google" id="ProtNLM"/>
    </source>
</evidence>
<organism evidence="1 2">
    <name type="scientific">Hippocampus comes</name>
    <name type="common">Tiger tail seahorse</name>
    <dbReference type="NCBI Taxonomy" id="109280"/>
    <lineage>
        <taxon>Eukaryota</taxon>
        <taxon>Metazoa</taxon>
        <taxon>Chordata</taxon>
        <taxon>Craniata</taxon>
        <taxon>Vertebrata</taxon>
        <taxon>Euteleostomi</taxon>
        <taxon>Actinopterygii</taxon>
        <taxon>Neopterygii</taxon>
        <taxon>Teleostei</taxon>
        <taxon>Neoteleostei</taxon>
        <taxon>Acanthomorphata</taxon>
        <taxon>Syngnathiaria</taxon>
        <taxon>Syngnathiformes</taxon>
        <taxon>Syngnathoidei</taxon>
        <taxon>Syngnathidae</taxon>
        <taxon>Hippocampus</taxon>
    </lineage>
</organism>
<dbReference type="GeneTree" id="ENSGT00960000186835"/>
<dbReference type="Ensembl" id="ENSHCOT00000028581.1">
    <property type="protein sequence ID" value="ENSHCOP00000016672.1"/>
    <property type="gene ID" value="ENSHCOG00000020442.1"/>
</dbReference>
<accession>A0A3Q2YSZ5</accession>
<evidence type="ECO:0000313" key="2">
    <source>
        <dbReference type="Proteomes" id="UP000264820"/>
    </source>
</evidence>
<dbReference type="OMA" id="QYHEHEW"/>
<dbReference type="SUPFAM" id="SSF50729">
    <property type="entry name" value="PH domain-like"/>
    <property type="match status" value="1"/>
</dbReference>
<dbReference type="Proteomes" id="UP000264820">
    <property type="component" value="Unplaced"/>
</dbReference>
<dbReference type="InterPro" id="IPR011993">
    <property type="entry name" value="PH-like_dom_sf"/>
</dbReference>
<sequence length="153" mass="17493">MSQLSSMETPTGEDGSHIPEKRFPLMYIGWSVLDRRTSLPMLPWLVAEIRRRSERGDCGPAMQPREVQLVLHSPFLRCVPCSSSSSSSSNNNYSVFIFEHKAQHISRFMHNSNDLTYFAYLLRAHPDNPEAEMSCHVFKASDPNQVPSNHMRL</sequence>
<protein>
    <recommendedName>
        <fullName evidence="3">PID domain-containing protein</fullName>
    </recommendedName>
</protein>
<evidence type="ECO:0000313" key="1">
    <source>
        <dbReference type="Ensembl" id="ENSHCOP00000016672.1"/>
    </source>
</evidence>
<dbReference type="CDD" id="cd00934">
    <property type="entry name" value="PTB"/>
    <property type="match status" value="1"/>
</dbReference>
<reference evidence="1" key="2">
    <citation type="submission" date="2025-09" db="UniProtKB">
        <authorList>
            <consortium name="Ensembl"/>
        </authorList>
    </citation>
    <scope>IDENTIFICATION</scope>
</reference>
<keyword evidence="2" id="KW-1185">Reference proteome</keyword>
<dbReference type="Gene3D" id="2.30.29.30">
    <property type="entry name" value="Pleckstrin-homology domain (PH domain)/Phosphotyrosine-binding domain (PTB)"/>
    <property type="match status" value="1"/>
</dbReference>
<proteinExistence type="predicted"/>